<evidence type="ECO:0000313" key="2">
    <source>
        <dbReference type="Proteomes" id="UP000256373"/>
    </source>
</evidence>
<organism evidence="1 2">
    <name type="scientific">Dyadobacter luteus</name>
    <dbReference type="NCBI Taxonomy" id="2259619"/>
    <lineage>
        <taxon>Bacteria</taxon>
        <taxon>Pseudomonadati</taxon>
        <taxon>Bacteroidota</taxon>
        <taxon>Cytophagia</taxon>
        <taxon>Cytophagales</taxon>
        <taxon>Spirosomataceae</taxon>
        <taxon>Dyadobacter</taxon>
    </lineage>
</organism>
<protein>
    <recommendedName>
        <fullName evidence="3">Glycosyltransferase subfamily 4-like N-terminal domain-containing protein</fullName>
    </recommendedName>
</protein>
<dbReference type="Gene3D" id="3.40.50.2000">
    <property type="entry name" value="Glycogen Phosphorylase B"/>
    <property type="match status" value="1"/>
</dbReference>
<dbReference type="OrthoDB" id="6385861at2"/>
<dbReference type="EMBL" id="QNUL01000005">
    <property type="protein sequence ID" value="REA62502.1"/>
    <property type="molecule type" value="Genomic_DNA"/>
</dbReference>
<evidence type="ECO:0008006" key="3">
    <source>
        <dbReference type="Google" id="ProtNLM"/>
    </source>
</evidence>
<reference evidence="1 2" key="1">
    <citation type="submission" date="2018-07" db="EMBL/GenBank/DDBJ databases">
        <title>Dyadobacter roseus sp. nov., isolated from rose rhizosphere soil.</title>
        <authorList>
            <person name="Chen L."/>
        </authorList>
    </citation>
    <scope>NUCLEOTIDE SEQUENCE [LARGE SCALE GENOMIC DNA]</scope>
    <source>
        <strain evidence="1 2">RS19</strain>
    </source>
</reference>
<name>A0A3D8YDI2_9BACT</name>
<proteinExistence type="predicted"/>
<dbReference type="SUPFAM" id="SSF53756">
    <property type="entry name" value="UDP-Glycosyltransferase/glycogen phosphorylase"/>
    <property type="match status" value="1"/>
</dbReference>
<evidence type="ECO:0000313" key="1">
    <source>
        <dbReference type="EMBL" id="REA62502.1"/>
    </source>
</evidence>
<keyword evidence="2" id="KW-1185">Reference proteome</keyword>
<dbReference type="Proteomes" id="UP000256373">
    <property type="component" value="Unassembled WGS sequence"/>
</dbReference>
<sequence>MKIIYITEVNLDIPSGVLFKMNAQIDEWKKCGHDVYVVSIPCQITTGGKECLTKSAAGAFIFIHPFVRTTKNIALFNLGNKILSAGRYKNYIQSINPDIIYLREMIAYPGVGRLLNKHKVIIENNTLLSEEVKMGSRSLLKMYQLFQHQINDNVDGFIGVTNEISSHYKHFKKPVTTITNGIKLEHTNTTITPSNVRAQLILVGSPNMTWHGMDKFQRMAELIPEADFHLVGEDVPNNNLSNFFSHGYLEKDDLMQLYTKIDVAVGTLALHRKKMYEACPLKVRQYASLGIPLIIAYNDTDFSGQNFVLQLPNAEDNIYNHVSEIKAFVRNWKGKRVSLSAIEPLISSTAKENQRLAFFTHIINQRN</sequence>
<comment type="caution">
    <text evidence="1">The sequence shown here is derived from an EMBL/GenBank/DDBJ whole genome shotgun (WGS) entry which is preliminary data.</text>
</comment>
<gene>
    <name evidence="1" type="ORF">DSL64_09645</name>
</gene>
<dbReference type="AlphaFoldDB" id="A0A3D8YDI2"/>
<dbReference type="RefSeq" id="WP_115830533.1">
    <property type="nucleotide sequence ID" value="NZ_QNUL01000005.1"/>
</dbReference>
<accession>A0A3D8YDI2</accession>